<feature type="domain" description="5'-3' exonuclease" evidence="19">
    <location>
        <begin position="1"/>
        <end position="258"/>
    </location>
</feature>
<evidence type="ECO:0000256" key="16">
    <source>
        <dbReference type="NCBIfam" id="TIGR00593"/>
    </source>
</evidence>
<dbReference type="InterPro" id="IPR002421">
    <property type="entry name" value="5-3_exonuclease"/>
</dbReference>
<evidence type="ECO:0000256" key="17">
    <source>
        <dbReference type="RuleBase" id="RU004460"/>
    </source>
</evidence>
<dbReference type="CDD" id="cd08637">
    <property type="entry name" value="DNA_pol_A_pol_I_C"/>
    <property type="match status" value="1"/>
</dbReference>
<evidence type="ECO:0000256" key="14">
    <source>
        <dbReference type="ARBA" id="ARBA00023204"/>
    </source>
</evidence>
<dbReference type="PROSITE" id="PS00447">
    <property type="entry name" value="DNA_POLYMERASE_A"/>
    <property type="match status" value="1"/>
</dbReference>
<evidence type="ECO:0000256" key="12">
    <source>
        <dbReference type="ARBA" id="ARBA00022932"/>
    </source>
</evidence>
<dbReference type="Gene3D" id="3.30.70.370">
    <property type="match status" value="1"/>
</dbReference>
<dbReference type="Proteomes" id="UP001446205">
    <property type="component" value="Unassembled WGS sequence"/>
</dbReference>
<keyword evidence="8" id="KW-0540">Nuclease</keyword>
<keyword evidence="12 17" id="KW-0239">DNA-directed DNA polymerase</keyword>
<dbReference type="EMBL" id="JBBPCO010000006">
    <property type="protein sequence ID" value="MEK8089523.1"/>
    <property type="molecule type" value="Genomic_DNA"/>
</dbReference>
<evidence type="ECO:0000256" key="6">
    <source>
        <dbReference type="ARBA" id="ARBA00022695"/>
    </source>
</evidence>
<evidence type="ECO:0000256" key="5">
    <source>
        <dbReference type="ARBA" id="ARBA00022679"/>
    </source>
</evidence>
<evidence type="ECO:0000256" key="8">
    <source>
        <dbReference type="ARBA" id="ARBA00022722"/>
    </source>
</evidence>
<dbReference type="InterPro" id="IPR002298">
    <property type="entry name" value="DNA_polymerase_A"/>
</dbReference>
<organism evidence="21 22">
    <name type="scientific">Thermithiobacillus plumbiphilus</name>
    <dbReference type="NCBI Taxonomy" id="1729899"/>
    <lineage>
        <taxon>Bacteria</taxon>
        <taxon>Pseudomonadati</taxon>
        <taxon>Pseudomonadota</taxon>
        <taxon>Acidithiobacillia</taxon>
        <taxon>Acidithiobacillales</taxon>
        <taxon>Thermithiobacillaceae</taxon>
        <taxon>Thermithiobacillus</taxon>
    </lineage>
</organism>
<dbReference type="NCBIfam" id="TIGR00593">
    <property type="entry name" value="pola"/>
    <property type="match status" value="1"/>
</dbReference>
<evidence type="ECO:0000256" key="1">
    <source>
        <dbReference type="ARBA" id="ARBA00007705"/>
    </source>
</evidence>
<keyword evidence="13 17" id="KW-0238">DNA-binding</keyword>
<feature type="domain" description="3'-5' exonuclease" evidence="18">
    <location>
        <begin position="303"/>
        <end position="494"/>
    </location>
</feature>
<evidence type="ECO:0000259" key="19">
    <source>
        <dbReference type="SMART" id="SM00475"/>
    </source>
</evidence>
<evidence type="ECO:0000256" key="15">
    <source>
        <dbReference type="ARBA" id="ARBA00049244"/>
    </source>
</evidence>
<evidence type="ECO:0000259" key="20">
    <source>
        <dbReference type="SMART" id="SM00482"/>
    </source>
</evidence>
<dbReference type="SUPFAM" id="SSF47807">
    <property type="entry name" value="5' to 3' exonuclease, C-terminal subdomain"/>
    <property type="match status" value="1"/>
</dbReference>
<keyword evidence="11 17" id="KW-0269">Exonuclease</keyword>
<keyword evidence="7 17" id="KW-0235">DNA replication</keyword>
<dbReference type="NCBIfam" id="NF004397">
    <property type="entry name" value="PRK05755.1"/>
    <property type="match status" value="1"/>
</dbReference>
<dbReference type="SMART" id="SM00474">
    <property type="entry name" value="35EXOc"/>
    <property type="match status" value="1"/>
</dbReference>
<sequence>MNESPIILIDASSFLYRAFHAMPDLRTHTGQPTGAVFGVLNMIRRLLRERDPKYLAAVFDAPGPTFRHERFAEYKAQRPAMPDDLSRQTPIIHQAIQLWGIPLLQVSGVEADDVIGTLARRFAAMERQVLVVTGDKDMAQLVDAHVHLYDSMSERYLDAEGVLTRFGVPPHCIQDYLALVGDTSDNIPGVPGVGPKTAAKWLAEYGSLDALMEHADSIKGKAGESLRACREQLPLCRELATIDTALDLPYDLASLARRPPAVDELRELFRELEFTSWLRELEQVQGGMSLSAAQGSAIDRSRYRGIFTLEDLQGVLVALEAAPRAALDTETTSLNPLQAELVGLSFAWQPAGADCPEAVYIPVGHDYLGAPEQLSRALVLDTLRPWLESAEHPKLAQNFKYDLRVLTRHGIHLQGIARDTMLESYVLDSTQSHDLDSQAEKRLQHQCISFAEVAGKGRQRVLFSQVAVDTAIAYAAEDADVCYRLDSVLWPQLEAEERLKALFKQVEMPLVPVLARMEDAGVRIDPAPLALLSEELAASMAAIEGQAHAIAAQPFNINSPKQIQEILFDKLQIPVTKKTPGGAPSTSEEVLSALAENYELPRLILEYRSLSKLKSTYADALPRMIDPATGRVHTSFHQAVTSTGRLSSSDPNLQNIPARTQQGRRIRQAFVAAPGHLLISADYSQIELRIMAHLSGEPRLLKAFAEGEDVHTATAAEIFGVAPEAVDGEQRRRAKAVNFGLIYGMSAFGLARELKIDRNEAQRYVDRYFERYPGVRRYMDSMREQAREKGYVETLFGRRLYVPDIHSSNANRRNYAERTAINAPMQGTAADLIKLAMIAVDAWLAADPARGRMILQVHDELVLEVPEAMVGEAREALPRLMCGVAQLAVPLESSVGVGANWEAAH</sequence>
<dbReference type="InterPro" id="IPR012337">
    <property type="entry name" value="RNaseH-like_sf"/>
</dbReference>
<keyword evidence="14 17" id="KW-0234">DNA repair</keyword>
<dbReference type="CDD" id="cd09859">
    <property type="entry name" value="PIN_53EXO"/>
    <property type="match status" value="1"/>
</dbReference>
<dbReference type="Gene3D" id="1.20.1060.10">
    <property type="entry name" value="Taq DNA Polymerase, Chain T, domain 4"/>
    <property type="match status" value="1"/>
</dbReference>
<evidence type="ECO:0000256" key="3">
    <source>
        <dbReference type="ARBA" id="ARBA00012417"/>
    </source>
</evidence>
<evidence type="ECO:0000313" key="22">
    <source>
        <dbReference type="Proteomes" id="UP001446205"/>
    </source>
</evidence>
<name>A0ABU9D9X6_9PROT</name>
<evidence type="ECO:0000256" key="10">
    <source>
        <dbReference type="ARBA" id="ARBA00022801"/>
    </source>
</evidence>
<dbReference type="EC" id="2.7.7.7" evidence="3 16"/>
<accession>A0ABU9D9X6</accession>
<comment type="catalytic activity">
    <reaction evidence="15 17">
        <text>DNA(n) + a 2'-deoxyribonucleoside 5'-triphosphate = DNA(n+1) + diphosphate</text>
        <dbReference type="Rhea" id="RHEA:22508"/>
        <dbReference type="Rhea" id="RHEA-COMP:17339"/>
        <dbReference type="Rhea" id="RHEA-COMP:17340"/>
        <dbReference type="ChEBI" id="CHEBI:33019"/>
        <dbReference type="ChEBI" id="CHEBI:61560"/>
        <dbReference type="ChEBI" id="CHEBI:173112"/>
        <dbReference type="EC" id="2.7.7.7"/>
    </reaction>
</comment>
<dbReference type="Gene3D" id="1.10.150.20">
    <property type="entry name" value="5' to 3' exonuclease, C-terminal subdomain"/>
    <property type="match status" value="2"/>
</dbReference>
<dbReference type="SMART" id="SM00482">
    <property type="entry name" value="POLAc"/>
    <property type="match status" value="1"/>
</dbReference>
<dbReference type="InterPro" id="IPR036279">
    <property type="entry name" value="5-3_exonuclease_C_sf"/>
</dbReference>
<keyword evidence="9 17" id="KW-0227">DNA damage</keyword>
<dbReference type="SUPFAM" id="SSF53098">
    <property type="entry name" value="Ribonuclease H-like"/>
    <property type="match status" value="1"/>
</dbReference>
<feature type="domain" description="DNA-directed DNA polymerase family A palm" evidence="20">
    <location>
        <begin position="663"/>
        <end position="869"/>
    </location>
</feature>
<evidence type="ECO:0000256" key="2">
    <source>
        <dbReference type="ARBA" id="ARBA00011541"/>
    </source>
</evidence>
<dbReference type="InterPro" id="IPR020046">
    <property type="entry name" value="5-3_exonucl_a-hlix_arch_N"/>
</dbReference>
<reference evidence="21 22" key="1">
    <citation type="submission" date="2024-04" db="EMBL/GenBank/DDBJ databases">
        <authorList>
            <person name="Abashina T."/>
            <person name="Shaikin A."/>
        </authorList>
    </citation>
    <scope>NUCLEOTIDE SEQUENCE [LARGE SCALE GENOMIC DNA]</scope>
    <source>
        <strain evidence="21 22">AAFK</strain>
    </source>
</reference>
<evidence type="ECO:0000256" key="4">
    <source>
        <dbReference type="ARBA" id="ARBA00020311"/>
    </source>
</evidence>
<dbReference type="SUPFAM" id="SSF56672">
    <property type="entry name" value="DNA/RNA polymerases"/>
    <property type="match status" value="1"/>
</dbReference>
<evidence type="ECO:0000259" key="18">
    <source>
        <dbReference type="SMART" id="SM00474"/>
    </source>
</evidence>
<dbReference type="InterPro" id="IPR002562">
    <property type="entry name" value="3'-5'_exonuclease_dom"/>
</dbReference>
<dbReference type="GO" id="GO:0003887">
    <property type="term" value="F:DNA-directed DNA polymerase activity"/>
    <property type="evidence" value="ECO:0007669"/>
    <property type="project" value="UniProtKB-EC"/>
</dbReference>
<proteinExistence type="inferred from homology"/>
<dbReference type="PANTHER" id="PTHR10133">
    <property type="entry name" value="DNA POLYMERASE I"/>
    <property type="match status" value="1"/>
</dbReference>
<comment type="similarity">
    <text evidence="1 17">Belongs to the DNA polymerase type-A family.</text>
</comment>
<dbReference type="Pfam" id="PF00476">
    <property type="entry name" value="DNA_pol_A"/>
    <property type="match status" value="1"/>
</dbReference>
<dbReference type="InterPro" id="IPR029060">
    <property type="entry name" value="PIN-like_dom_sf"/>
</dbReference>
<evidence type="ECO:0000313" key="21">
    <source>
        <dbReference type="EMBL" id="MEK8089523.1"/>
    </source>
</evidence>
<dbReference type="Pfam" id="PF01367">
    <property type="entry name" value="5_3_exonuc"/>
    <property type="match status" value="1"/>
</dbReference>
<dbReference type="InterPro" id="IPR008918">
    <property type="entry name" value="HhH2"/>
</dbReference>
<comment type="caution">
    <text evidence="21">The sequence shown here is derived from an EMBL/GenBank/DDBJ whole genome shotgun (WGS) entry which is preliminary data.</text>
</comment>
<protein>
    <recommendedName>
        <fullName evidence="4 16">DNA polymerase I</fullName>
        <ecNumber evidence="3 16">2.7.7.7</ecNumber>
    </recommendedName>
</protein>
<dbReference type="SMART" id="SM00475">
    <property type="entry name" value="53EXOc"/>
    <property type="match status" value="1"/>
</dbReference>
<evidence type="ECO:0000256" key="13">
    <source>
        <dbReference type="ARBA" id="ARBA00023125"/>
    </source>
</evidence>
<dbReference type="CDD" id="cd06139">
    <property type="entry name" value="DNA_polA_I_Ecoli_like_exo"/>
    <property type="match status" value="1"/>
</dbReference>
<dbReference type="Pfam" id="PF02739">
    <property type="entry name" value="5_3_exonuc_N"/>
    <property type="match status" value="1"/>
</dbReference>
<evidence type="ECO:0000256" key="11">
    <source>
        <dbReference type="ARBA" id="ARBA00022839"/>
    </source>
</evidence>
<dbReference type="InterPro" id="IPR001098">
    <property type="entry name" value="DNA-dir_DNA_pol_A_palm_dom"/>
</dbReference>
<keyword evidence="22" id="KW-1185">Reference proteome</keyword>
<keyword evidence="5 17" id="KW-0808">Transferase</keyword>
<dbReference type="PRINTS" id="PR00868">
    <property type="entry name" value="DNAPOLI"/>
</dbReference>
<dbReference type="PANTHER" id="PTHR10133:SF27">
    <property type="entry name" value="DNA POLYMERASE NU"/>
    <property type="match status" value="1"/>
</dbReference>
<dbReference type="InterPro" id="IPR020045">
    <property type="entry name" value="DNA_polI_H3TH"/>
</dbReference>
<keyword evidence="10 17" id="KW-0378">Hydrolase</keyword>
<dbReference type="Gene3D" id="3.30.420.10">
    <property type="entry name" value="Ribonuclease H-like superfamily/Ribonuclease H"/>
    <property type="match status" value="1"/>
</dbReference>
<dbReference type="InterPro" id="IPR018320">
    <property type="entry name" value="DNA_polymerase_1"/>
</dbReference>
<dbReference type="Pfam" id="PF01612">
    <property type="entry name" value="DNA_pol_A_exo1"/>
    <property type="match status" value="1"/>
</dbReference>
<dbReference type="InterPro" id="IPR019760">
    <property type="entry name" value="DNA-dir_DNA_pol_A_CS"/>
</dbReference>
<dbReference type="InterPro" id="IPR043502">
    <property type="entry name" value="DNA/RNA_pol_sf"/>
</dbReference>
<evidence type="ECO:0000256" key="9">
    <source>
        <dbReference type="ARBA" id="ARBA00022763"/>
    </source>
</evidence>
<comment type="function">
    <text evidence="17">In addition to polymerase activity, this DNA polymerase exhibits 3'-5' and 5'-3' exonuclease activity.</text>
</comment>
<dbReference type="SMART" id="SM00279">
    <property type="entry name" value="HhH2"/>
    <property type="match status" value="1"/>
</dbReference>
<dbReference type="InterPro" id="IPR036397">
    <property type="entry name" value="RNaseH_sf"/>
</dbReference>
<keyword evidence="6 17" id="KW-0548">Nucleotidyltransferase</keyword>
<dbReference type="Gene3D" id="3.40.50.1010">
    <property type="entry name" value="5'-nuclease"/>
    <property type="match status" value="1"/>
</dbReference>
<gene>
    <name evidence="17 21" type="primary">polA</name>
    <name evidence="21" type="ORF">WOB96_07065</name>
</gene>
<comment type="subunit">
    <text evidence="2">Single-chain monomer with multiple functions.</text>
</comment>
<dbReference type="CDD" id="cd09898">
    <property type="entry name" value="H3TH_53EXO"/>
    <property type="match status" value="1"/>
</dbReference>
<dbReference type="SUPFAM" id="SSF88723">
    <property type="entry name" value="PIN domain-like"/>
    <property type="match status" value="1"/>
</dbReference>
<dbReference type="RefSeq" id="WP_341370580.1">
    <property type="nucleotide sequence ID" value="NZ_JBBPCO010000006.1"/>
</dbReference>
<evidence type="ECO:0000256" key="7">
    <source>
        <dbReference type="ARBA" id="ARBA00022705"/>
    </source>
</evidence>